<protein>
    <submittedName>
        <fullName evidence="1">Uncharacterized protein</fullName>
    </submittedName>
</protein>
<dbReference type="Proteomes" id="UP000000774">
    <property type="component" value="Chromosome"/>
</dbReference>
<gene>
    <name evidence="1" type="ordered locus">OEOE_0864</name>
</gene>
<evidence type="ECO:0000313" key="1">
    <source>
        <dbReference type="EMBL" id="ABJ56782.1"/>
    </source>
</evidence>
<dbReference type="HOGENOM" id="CLU_3009842_0_0_9"/>
<organism evidence="1 2">
    <name type="scientific">Oenococcus oeni (strain ATCC BAA-331 / PSU-1)</name>
    <dbReference type="NCBI Taxonomy" id="203123"/>
    <lineage>
        <taxon>Bacteria</taxon>
        <taxon>Bacillati</taxon>
        <taxon>Bacillota</taxon>
        <taxon>Bacilli</taxon>
        <taxon>Lactobacillales</taxon>
        <taxon>Lactobacillaceae</taxon>
        <taxon>Oenococcus</taxon>
    </lineage>
</organism>
<accession>Q04FJ0</accession>
<sequence>MYISLQKGINLSIMQAGINTIEHVELIGKNVDARCLKPVRPAGNIHLWHDKFNEEN</sequence>
<dbReference type="EMBL" id="CP000411">
    <property type="protein sequence ID" value="ABJ56782.1"/>
    <property type="molecule type" value="Genomic_DNA"/>
</dbReference>
<keyword evidence="2" id="KW-1185">Reference proteome</keyword>
<proteinExistence type="predicted"/>
<reference evidence="1 2" key="1">
    <citation type="journal article" date="2006" name="Proc. Natl. Acad. Sci. U.S.A.">
        <title>Comparative genomics of the lactic acid bacteria.</title>
        <authorList>
            <person name="Makarova K."/>
            <person name="Slesarev A."/>
            <person name="Wolf Y."/>
            <person name="Sorokin A."/>
            <person name="Mirkin B."/>
            <person name="Koonin E."/>
            <person name="Pavlov A."/>
            <person name="Pavlova N."/>
            <person name="Karamychev V."/>
            <person name="Polouchine N."/>
            <person name="Shakhova V."/>
            <person name="Grigoriev I."/>
            <person name="Lou Y."/>
            <person name="Rohksar D."/>
            <person name="Lucas S."/>
            <person name="Huang K."/>
            <person name="Goodstein D.M."/>
            <person name="Hawkins T."/>
            <person name="Plengvidhya V."/>
            <person name="Welker D."/>
            <person name="Hughes J."/>
            <person name="Goh Y."/>
            <person name="Benson A."/>
            <person name="Baldwin K."/>
            <person name="Lee J.H."/>
            <person name="Diaz-Muniz I."/>
            <person name="Dosti B."/>
            <person name="Smeianov V."/>
            <person name="Wechter W."/>
            <person name="Barabote R."/>
            <person name="Lorca G."/>
            <person name="Altermann E."/>
            <person name="Barrangou R."/>
            <person name="Ganesan B."/>
            <person name="Xie Y."/>
            <person name="Rawsthorne H."/>
            <person name="Tamir D."/>
            <person name="Parker C."/>
            <person name="Breidt F."/>
            <person name="Broadbent J."/>
            <person name="Hutkins R."/>
            <person name="O'Sullivan D."/>
            <person name="Steele J."/>
            <person name="Unlu G."/>
            <person name="Saier M."/>
            <person name="Klaenhammer T."/>
            <person name="Richardson P."/>
            <person name="Kozyavkin S."/>
            <person name="Weimer B."/>
            <person name="Mills D."/>
        </authorList>
    </citation>
    <scope>NUCLEOTIDE SEQUENCE [LARGE SCALE GENOMIC DNA]</scope>
    <source>
        <strain evidence="2">ATCC BAA-331 / PSU-1</strain>
    </source>
</reference>
<dbReference type="AlphaFoldDB" id="Q04FJ0"/>
<evidence type="ECO:0000313" key="2">
    <source>
        <dbReference type="Proteomes" id="UP000000774"/>
    </source>
</evidence>
<dbReference type="KEGG" id="ooe:OEOE_0864"/>
<name>Q04FJ0_OENOB</name>